<gene>
    <name evidence="1" type="ORF">KC909_04035</name>
</gene>
<reference evidence="1" key="2">
    <citation type="journal article" date="2021" name="Microbiome">
        <title>Successional dynamics and alternative stable states in a saline activated sludge microbial community over 9 years.</title>
        <authorList>
            <person name="Wang Y."/>
            <person name="Ye J."/>
            <person name="Ju F."/>
            <person name="Liu L."/>
            <person name="Boyd J.A."/>
            <person name="Deng Y."/>
            <person name="Parks D.H."/>
            <person name="Jiang X."/>
            <person name="Yin X."/>
            <person name="Woodcroft B.J."/>
            <person name="Tyson G.W."/>
            <person name="Hugenholtz P."/>
            <person name="Polz M.F."/>
            <person name="Zhang T."/>
        </authorList>
    </citation>
    <scope>NUCLEOTIDE SEQUENCE</scope>
    <source>
        <strain evidence="1">HKST-UBA14</strain>
    </source>
</reference>
<protein>
    <submittedName>
        <fullName evidence="1">Uncharacterized protein</fullName>
    </submittedName>
</protein>
<dbReference type="AlphaFoldDB" id="A0A955L5Z8"/>
<comment type="caution">
    <text evidence="1">The sequence shown here is derived from an EMBL/GenBank/DDBJ whole genome shotgun (WGS) entry which is preliminary data.</text>
</comment>
<dbReference type="EMBL" id="JAGQLK010000081">
    <property type="protein sequence ID" value="MCA9383510.1"/>
    <property type="molecule type" value="Genomic_DNA"/>
</dbReference>
<name>A0A955L5Z8_9BACT</name>
<organism evidence="1 2">
    <name type="scientific">Candidatus Dojkabacteria bacterium</name>
    <dbReference type="NCBI Taxonomy" id="2099670"/>
    <lineage>
        <taxon>Bacteria</taxon>
        <taxon>Candidatus Dojkabacteria</taxon>
    </lineage>
</organism>
<evidence type="ECO:0000313" key="1">
    <source>
        <dbReference type="EMBL" id="MCA9383510.1"/>
    </source>
</evidence>
<evidence type="ECO:0000313" key="2">
    <source>
        <dbReference type="Proteomes" id="UP000783287"/>
    </source>
</evidence>
<proteinExistence type="predicted"/>
<dbReference type="Proteomes" id="UP000783287">
    <property type="component" value="Unassembled WGS sequence"/>
</dbReference>
<sequence>MDHKTEWRSDLHQLVKTYHPDSGTFGIDMLDGLVEAIIIDNLRVVPSSHTHESITRFVSLINEAREIADVLKDRYGEEYLVDEIKMRHR</sequence>
<accession>A0A955L5Z8</accession>
<reference evidence="1" key="1">
    <citation type="submission" date="2020-04" db="EMBL/GenBank/DDBJ databases">
        <authorList>
            <person name="Zhang T."/>
        </authorList>
    </citation>
    <scope>NUCLEOTIDE SEQUENCE</scope>
    <source>
        <strain evidence="1">HKST-UBA14</strain>
    </source>
</reference>